<comment type="caution">
    <text evidence="2">The sequence shown here is derived from an EMBL/GenBank/DDBJ whole genome shotgun (WGS) entry which is preliminary data.</text>
</comment>
<gene>
    <name evidence="2" type="ORF">S01H4_50167</name>
</gene>
<sequence>MEKKQMGGRETVEATRIAIGNKVFVDSCKLSYQPGTQRPFLRLECRRLPSSEELTTHNIFFDEDDIVEVQYFITEDESEIESGSCGEDEIPRTVSCKSNAEASNNVERNREIQSNVDDNSKVDQFACEKELKDDKKDVVDLDAEGA</sequence>
<feature type="region of interest" description="Disordered" evidence="1">
    <location>
        <begin position="98"/>
        <end position="117"/>
    </location>
</feature>
<protein>
    <submittedName>
        <fullName evidence="2">Uncharacterized protein</fullName>
    </submittedName>
</protein>
<organism evidence="2">
    <name type="scientific">marine sediment metagenome</name>
    <dbReference type="NCBI Taxonomy" id="412755"/>
    <lineage>
        <taxon>unclassified sequences</taxon>
        <taxon>metagenomes</taxon>
        <taxon>ecological metagenomes</taxon>
    </lineage>
</organism>
<accession>X1CBF1</accession>
<evidence type="ECO:0000256" key="1">
    <source>
        <dbReference type="SAM" id="MobiDB-lite"/>
    </source>
</evidence>
<reference evidence="2" key="1">
    <citation type="journal article" date="2014" name="Front. Microbiol.">
        <title>High frequency of phylogenetically diverse reductive dehalogenase-homologous genes in deep subseafloor sedimentary metagenomes.</title>
        <authorList>
            <person name="Kawai M."/>
            <person name="Futagami T."/>
            <person name="Toyoda A."/>
            <person name="Takaki Y."/>
            <person name="Nishi S."/>
            <person name="Hori S."/>
            <person name="Arai W."/>
            <person name="Tsubouchi T."/>
            <person name="Morono Y."/>
            <person name="Uchiyama I."/>
            <person name="Ito T."/>
            <person name="Fujiyama A."/>
            <person name="Inagaki F."/>
            <person name="Takami H."/>
        </authorList>
    </citation>
    <scope>NUCLEOTIDE SEQUENCE</scope>
    <source>
        <strain evidence="2">Expedition CK06-06</strain>
    </source>
</reference>
<dbReference type="EMBL" id="BART01028456">
    <property type="protein sequence ID" value="GAG90542.1"/>
    <property type="molecule type" value="Genomic_DNA"/>
</dbReference>
<name>X1CBF1_9ZZZZ</name>
<feature type="non-terminal residue" evidence="2">
    <location>
        <position position="146"/>
    </location>
</feature>
<proteinExistence type="predicted"/>
<dbReference type="AlphaFoldDB" id="X1CBF1"/>
<evidence type="ECO:0000313" key="2">
    <source>
        <dbReference type="EMBL" id="GAG90542.1"/>
    </source>
</evidence>